<keyword evidence="1" id="KW-1133">Transmembrane helix</keyword>
<keyword evidence="3" id="KW-1185">Reference proteome</keyword>
<feature type="transmembrane region" description="Helical" evidence="1">
    <location>
        <begin position="13"/>
        <end position="33"/>
    </location>
</feature>
<reference evidence="2 3" key="1">
    <citation type="submission" date="2019-01" db="EMBL/GenBank/DDBJ databases">
        <title>A draft genome assembly of the solar-powered sea slug Elysia chlorotica.</title>
        <authorList>
            <person name="Cai H."/>
            <person name="Li Q."/>
            <person name="Fang X."/>
            <person name="Li J."/>
            <person name="Curtis N.E."/>
            <person name="Altenburger A."/>
            <person name="Shibata T."/>
            <person name="Feng M."/>
            <person name="Maeda T."/>
            <person name="Schwartz J.A."/>
            <person name="Shigenobu S."/>
            <person name="Lundholm N."/>
            <person name="Nishiyama T."/>
            <person name="Yang H."/>
            <person name="Hasebe M."/>
            <person name="Li S."/>
            <person name="Pierce S.K."/>
            <person name="Wang J."/>
        </authorList>
    </citation>
    <scope>NUCLEOTIDE SEQUENCE [LARGE SCALE GENOMIC DNA]</scope>
    <source>
        <strain evidence="2">EC2010</strain>
        <tissue evidence="2">Whole organism of an adult</tissue>
    </source>
</reference>
<sequence length="130" mass="15266">QIEPCLLYDAYKYYGLVFLVAILTHVITIYTVVHDWRSGDWIVLSEGAAERSWKKTFFFPIRFTPSSKMIMDWLIGPLLDWIFGPSENQTLNLFLHDERQPISPENPNARRPCLPWDDAKAFLAVFFFLH</sequence>
<evidence type="ECO:0000256" key="1">
    <source>
        <dbReference type="SAM" id="Phobius"/>
    </source>
</evidence>
<proteinExistence type="predicted"/>
<organism evidence="2 3">
    <name type="scientific">Elysia chlorotica</name>
    <name type="common">Eastern emerald elysia</name>
    <name type="synonym">Sea slug</name>
    <dbReference type="NCBI Taxonomy" id="188477"/>
    <lineage>
        <taxon>Eukaryota</taxon>
        <taxon>Metazoa</taxon>
        <taxon>Spiralia</taxon>
        <taxon>Lophotrochozoa</taxon>
        <taxon>Mollusca</taxon>
        <taxon>Gastropoda</taxon>
        <taxon>Heterobranchia</taxon>
        <taxon>Euthyneura</taxon>
        <taxon>Panpulmonata</taxon>
        <taxon>Sacoglossa</taxon>
        <taxon>Placobranchoidea</taxon>
        <taxon>Plakobranchidae</taxon>
        <taxon>Elysia</taxon>
    </lineage>
</organism>
<keyword evidence="1" id="KW-0812">Transmembrane</keyword>
<name>A0A433SKJ2_ELYCH</name>
<evidence type="ECO:0000313" key="2">
    <source>
        <dbReference type="EMBL" id="RUS69557.1"/>
    </source>
</evidence>
<evidence type="ECO:0000313" key="3">
    <source>
        <dbReference type="Proteomes" id="UP000271974"/>
    </source>
</evidence>
<gene>
    <name evidence="2" type="ORF">EGW08_022679</name>
</gene>
<dbReference type="AlphaFoldDB" id="A0A433SKJ2"/>
<comment type="caution">
    <text evidence="2">The sequence shown here is derived from an EMBL/GenBank/DDBJ whole genome shotgun (WGS) entry which is preliminary data.</text>
</comment>
<dbReference type="EMBL" id="RQTK01001639">
    <property type="protein sequence ID" value="RUS69557.1"/>
    <property type="molecule type" value="Genomic_DNA"/>
</dbReference>
<accession>A0A433SKJ2</accession>
<protein>
    <submittedName>
        <fullName evidence="2">Uncharacterized protein</fullName>
    </submittedName>
</protein>
<feature type="non-terminal residue" evidence="2">
    <location>
        <position position="1"/>
    </location>
</feature>
<dbReference type="Proteomes" id="UP000271974">
    <property type="component" value="Unassembled WGS sequence"/>
</dbReference>
<keyword evidence="1" id="KW-0472">Membrane</keyword>